<keyword evidence="5" id="KW-0631">Potassium channel</keyword>
<accession>A0A2X2SL68</accession>
<proteinExistence type="predicted"/>
<keyword evidence="4 12" id="KW-0812">Transmembrane</keyword>
<organism evidence="14 15">
    <name type="scientific">Capnocytophaga ochracea</name>
    <dbReference type="NCBI Taxonomy" id="1018"/>
    <lineage>
        <taxon>Bacteria</taxon>
        <taxon>Pseudomonadati</taxon>
        <taxon>Bacteroidota</taxon>
        <taxon>Flavobacteriia</taxon>
        <taxon>Flavobacteriales</taxon>
        <taxon>Flavobacteriaceae</taxon>
        <taxon>Capnocytophaga</taxon>
    </lineage>
</organism>
<keyword evidence="8 12" id="KW-1133">Transmembrane helix</keyword>
<evidence type="ECO:0000256" key="2">
    <source>
        <dbReference type="ARBA" id="ARBA00022448"/>
    </source>
</evidence>
<evidence type="ECO:0000256" key="11">
    <source>
        <dbReference type="ARBA" id="ARBA00023303"/>
    </source>
</evidence>
<evidence type="ECO:0000256" key="3">
    <source>
        <dbReference type="ARBA" id="ARBA00022538"/>
    </source>
</evidence>
<evidence type="ECO:0000256" key="9">
    <source>
        <dbReference type="ARBA" id="ARBA00023065"/>
    </source>
</evidence>
<evidence type="ECO:0000256" key="12">
    <source>
        <dbReference type="SAM" id="Phobius"/>
    </source>
</evidence>
<evidence type="ECO:0000313" key="14">
    <source>
        <dbReference type="EMBL" id="SQA93892.1"/>
    </source>
</evidence>
<keyword evidence="10 12" id="KW-0472">Membrane</keyword>
<dbReference type="Gene3D" id="1.10.287.70">
    <property type="match status" value="1"/>
</dbReference>
<dbReference type="PANTHER" id="PTHR11537">
    <property type="entry name" value="VOLTAGE-GATED POTASSIUM CHANNEL"/>
    <property type="match status" value="1"/>
</dbReference>
<evidence type="ECO:0000256" key="1">
    <source>
        <dbReference type="ARBA" id="ARBA00004141"/>
    </source>
</evidence>
<sequence>MDKATLKSEYNIFKQKAYIIIYGTNTRLGKLFDLVLLSLITISVIMVMLETVKGVDYHLHGLLVFMEWVITVFFSLEYILRIITNKKPYRYIFSMYGIIDLIAILPMYISFFAPGAKAISVVRALRLLRIFRILDLASFMKQGEELKMAFRTSRDKILIFIYFISVICILLGSVMYVVEGHQNGFSSIPRGVYWCIVTMTTVGFGDIAPQTTLGQLIASFVMILGYGVIAVPTGIVTAEYTHMKKKHSIEGSKKQHEENEVAGKLVCKRCSFDKHLQGAKYCSQCGSELILQKSNHDEA</sequence>
<keyword evidence="11" id="KW-0407">Ion channel</keyword>
<dbReference type="PANTHER" id="PTHR11537:SF254">
    <property type="entry name" value="POTASSIUM VOLTAGE-GATED CHANNEL PROTEIN SHAB"/>
    <property type="match status" value="1"/>
</dbReference>
<evidence type="ECO:0000256" key="10">
    <source>
        <dbReference type="ARBA" id="ARBA00023136"/>
    </source>
</evidence>
<protein>
    <submittedName>
        <fullName evidence="14">MlotiK1 channel</fullName>
    </submittedName>
</protein>
<feature type="transmembrane region" description="Helical" evidence="12">
    <location>
        <begin position="61"/>
        <end position="80"/>
    </location>
</feature>
<dbReference type="InterPro" id="IPR028325">
    <property type="entry name" value="VG_K_chnl"/>
</dbReference>
<feature type="transmembrane region" description="Helical" evidence="12">
    <location>
        <begin position="216"/>
        <end position="238"/>
    </location>
</feature>
<dbReference type="GO" id="GO:0005249">
    <property type="term" value="F:voltage-gated potassium channel activity"/>
    <property type="evidence" value="ECO:0007669"/>
    <property type="project" value="InterPro"/>
</dbReference>
<keyword evidence="3" id="KW-0633">Potassium transport</keyword>
<dbReference type="EMBL" id="UAVS01000005">
    <property type="protein sequence ID" value="SQA93892.1"/>
    <property type="molecule type" value="Genomic_DNA"/>
</dbReference>
<keyword evidence="7" id="KW-0630">Potassium</keyword>
<name>A0A2X2SL68_CAPOC</name>
<evidence type="ECO:0000256" key="8">
    <source>
        <dbReference type="ARBA" id="ARBA00022989"/>
    </source>
</evidence>
<gene>
    <name evidence="14" type="ORF">NCTC11545_01271</name>
</gene>
<evidence type="ECO:0000313" key="15">
    <source>
        <dbReference type="Proteomes" id="UP000250169"/>
    </source>
</evidence>
<comment type="subcellular location">
    <subcellularLocation>
        <location evidence="1">Membrane</location>
        <topology evidence="1">Multi-pass membrane protein</topology>
    </subcellularLocation>
</comment>
<dbReference type="PRINTS" id="PR00169">
    <property type="entry name" value="KCHANNEL"/>
</dbReference>
<dbReference type="Pfam" id="PF00520">
    <property type="entry name" value="Ion_trans"/>
    <property type="match status" value="1"/>
</dbReference>
<dbReference type="Gene3D" id="1.20.120.350">
    <property type="entry name" value="Voltage-gated potassium channels. Chain C"/>
    <property type="match status" value="1"/>
</dbReference>
<dbReference type="InterPro" id="IPR027359">
    <property type="entry name" value="Volt_channel_dom_sf"/>
</dbReference>
<evidence type="ECO:0000256" key="6">
    <source>
        <dbReference type="ARBA" id="ARBA00022882"/>
    </source>
</evidence>
<dbReference type="InterPro" id="IPR005821">
    <property type="entry name" value="Ion_trans_dom"/>
</dbReference>
<evidence type="ECO:0000259" key="13">
    <source>
        <dbReference type="Pfam" id="PF00520"/>
    </source>
</evidence>
<evidence type="ECO:0000256" key="4">
    <source>
        <dbReference type="ARBA" id="ARBA00022692"/>
    </source>
</evidence>
<evidence type="ECO:0000256" key="5">
    <source>
        <dbReference type="ARBA" id="ARBA00022826"/>
    </source>
</evidence>
<feature type="transmembrane region" description="Helical" evidence="12">
    <location>
        <begin position="31"/>
        <end position="49"/>
    </location>
</feature>
<keyword evidence="2" id="KW-0813">Transport</keyword>
<dbReference type="RefSeq" id="WP_111972614.1">
    <property type="nucleotide sequence ID" value="NZ_UAVS01000005.1"/>
</dbReference>
<keyword evidence="6" id="KW-0851">Voltage-gated channel</keyword>
<reference evidence="14 15" key="1">
    <citation type="submission" date="2018-06" db="EMBL/GenBank/DDBJ databases">
        <authorList>
            <consortium name="Pathogen Informatics"/>
            <person name="Doyle S."/>
        </authorList>
    </citation>
    <scope>NUCLEOTIDE SEQUENCE [LARGE SCALE GENOMIC DNA]</scope>
    <source>
        <strain evidence="14 15">NCTC11545</strain>
    </source>
</reference>
<dbReference type="SUPFAM" id="SSF81324">
    <property type="entry name" value="Voltage-gated potassium channels"/>
    <property type="match status" value="1"/>
</dbReference>
<dbReference type="GO" id="GO:0001508">
    <property type="term" value="P:action potential"/>
    <property type="evidence" value="ECO:0007669"/>
    <property type="project" value="TreeGrafter"/>
</dbReference>
<dbReference type="GO" id="GO:0008076">
    <property type="term" value="C:voltage-gated potassium channel complex"/>
    <property type="evidence" value="ECO:0007669"/>
    <property type="project" value="InterPro"/>
</dbReference>
<feature type="domain" description="Ion transport" evidence="13">
    <location>
        <begin position="30"/>
        <end position="246"/>
    </location>
</feature>
<feature type="transmembrane region" description="Helical" evidence="12">
    <location>
        <begin position="92"/>
        <end position="112"/>
    </location>
</feature>
<dbReference type="AlphaFoldDB" id="A0A2X2SL68"/>
<evidence type="ECO:0000256" key="7">
    <source>
        <dbReference type="ARBA" id="ARBA00022958"/>
    </source>
</evidence>
<feature type="transmembrane region" description="Helical" evidence="12">
    <location>
        <begin position="157"/>
        <end position="178"/>
    </location>
</feature>
<keyword evidence="9" id="KW-0406">Ion transport</keyword>
<dbReference type="Proteomes" id="UP000250169">
    <property type="component" value="Unassembled WGS sequence"/>
</dbReference>